<feature type="domain" description="Nephrocystin 3-like N-terminal" evidence="2">
    <location>
        <begin position="269"/>
        <end position="435"/>
    </location>
</feature>
<accession>U1HV76</accession>
<dbReference type="InterPro" id="IPR027417">
    <property type="entry name" value="P-loop_NTPase"/>
</dbReference>
<dbReference type="eggNOG" id="ENOG502SHRA">
    <property type="taxonomic scope" value="Eukaryota"/>
</dbReference>
<keyword evidence="4" id="KW-1185">Reference proteome</keyword>
<dbReference type="Pfam" id="PF24883">
    <property type="entry name" value="NPHP3_N"/>
    <property type="match status" value="1"/>
</dbReference>
<protein>
    <recommendedName>
        <fullName evidence="2">Nephrocystin 3-like N-terminal domain-containing protein</fullName>
    </recommendedName>
</protein>
<gene>
    <name evidence="3" type="ORF">EPUS_00715</name>
</gene>
<dbReference type="PANTHER" id="PTHR10039">
    <property type="entry name" value="AMELOGENIN"/>
    <property type="match status" value="1"/>
</dbReference>
<dbReference type="Proteomes" id="UP000019373">
    <property type="component" value="Unassembled WGS sequence"/>
</dbReference>
<dbReference type="EMBL" id="KE720872">
    <property type="protein sequence ID" value="ERF74585.1"/>
    <property type="molecule type" value="Genomic_DNA"/>
</dbReference>
<dbReference type="PANTHER" id="PTHR10039:SF5">
    <property type="entry name" value="NACHT DOMAIN-CONTAINING PROTEIN"/>
    <property type="match status" value="1"/>
</dbReference>
<sequence>MEGVAAFALACNVVQVVELSIEVAGIIQQTYSRGRSDDNATTQDISERLNTLSQTLNQSLTADARHGSPTIAELQLQQIAPECSKIALELGRELDLFKTRSGKRNALRKGIRAMMKKGHIEKQKAKLQDYERILNTGLLVNLREQNNAALVLQQDGFKNLGQTMQTFIKNVAAGHSRTEDILRSEHALTRQLLDEEGRKIERNLGAQINNLSKVHLDGDRYDNLLKSLEYPEMNWRPSQIGDAGSKTFEWVFDDILPNTYYGKERPWDSFSNWLTSGTGIYWIQGKAGSGKSTLMKHLWQHDTTREILKNWCSTKKLVIVSFGFWLSGSPMQRSLRGILCSLLYQVLNEHQESLPGFVEPTSKLFMGKKSPQDWSLRELSTFLQKTVHRLAETSAFCFFLDGLDELDKSEDPRELSSLISTLISEVNVKACVSSRPEQFYCDEFRGAPLLELQDLTKKDIMTFTTEQLSDVQTSGRLGDLESDIRDLVIHEIVTKAAGVFLWVRLALRDVLRGLTIRASWKELLARISRLPADVERLYEDILERYAEDWHLVKEEAALYFATLLLAEEYSISGPYLDIFAIIASKWRQGWSDWRPNFLVEELRKVCYHTMLRIQIVCGGMLEVTEHDEVVEPETDPDNPVEFSFRGRRVLLFHRTVRDFLMDNPAGHAILGCSTISKKDLFHAMTEAHLFFRTMRLYHSSWDDIAKLIRSINRYHRLNGYVSDDEIVANLNQVQQYLPQIAHAALAEQFDLPHEIDHSIVQSNRSCEYQLATYSFGVASPFFCAEDLVGLTLQMGISAYLENFLRAYSDTQLQMPKLHKQYKDYLLLCACYGYAMGNLYSTGIRPMEQVMVQLLNIGADPNAKLFLQPSLPYMTTPGSTLLLTKKQRMMTTNFCELFWHFLEKGFRLEDSEFFYYTVGYECVPMAGYRGLFQMGSLVLLFQATRRQGLVSSWDAMVQICPNLTLFDRCEAEPDNSDRDVVLVRSMYIKDHDIGERAVVPTSDQSEQLLLVVDMLERLNADQAIGDDARYEKRKNLRSQFDQKLQEVVESNKEEVNYENFLAEKGLSTACSDPVTLPGPIPMYENDSDDAMTSDGIAKYCEVCKQQRKELLKYRWVAYREMKKKPLKLLISQGLDVRENYMVSS</sequence>
<dbReference type="GeneID" id="19235776"/>
<evidence type="ECO:0000313" key="4">
    <source>
        <dbReference type="Proteomes" id="UP000019373"/>
    </source>
</evidence>
<evidence type="ECO:0000256" key="1">
    <source>
        <dbReference type="ARBA" id="ARBA00022737"/>
    </source>
</evidence>
<dbReference type="InterPro" id="IPR056884">
    <property type="entry name" value="NPHP3-like_N"/>
</dbReference>
<dbReference type="HOGENOM" id="CLU_277431_0_0_1"/>
<keyword evidence="1" id="KW-0677">Repeat</keyword>
<dbReference type="OrthoDB" id="443402at2759"/>
<name>U1HV76_ENDPU</name>
<organism evidence="3 4">
    <name type="scientific">Endocarpon pusillum (strain Z07020 / HMAS-L-300199)</name>
    <name type="common">Lichen-forming fungus</name>
    <dbReference type="NCBI Taxonomy" id="1263415"/>
    <lineage>
        <taxon>Eukaryota</taxon>
        <taxon>Fungi</taxon>
        <taxon>Dikarya</taxon>
        <taxon>Ascomycota</taxon>
        <taxon>Pezizomycotina</taxon>
        <taxon>Eurotiomycetes</taxon>
        <taxon>Chaetothyriomycetidae</taxon>
        <taxon>Verrucariales</taxon>
        <taxon>Verrucariaceae</taxon>
        <taxon>Endocarpon</taxon>
    </lineage>
</organism>
<dbReference type="SUPFAM" id="SSF52540">
    <property type="entry name" value="P-loop containing nucleoside triphosphate hydrolases"/>
    <property type="match status" value="1"/>
</dbReference>
<evidence type="ECO:0000313" key="3">
    <source>
        <dbReference type="EMBL" id="ERF74585.1"/>
    </source>
</evidence>
<proteinExistence type="predicted"/>
<dbReference type="AlphaFoldDB" id="U1HV76"/>
<evidence type="ECO:0000259" key="2">
    <source>
        <dbReference type="Pfam" id="PF24883"/>
    </source>
</evidence>
<reference evidence="4" key="1">
    <citation type="journal article" date="2014" name="BMC Genomics">
        <title>Genome characteristics reveal the impact of lichenization on lichen-forming fungus Endocarpon pusillum Hedwig (Verrucariales, Ascomycota).</title>
        <authorList>
            <person name="Wang Y.-Y."/>
            <person name="Liu B."/>
            <person name="Zhang X.-Y."/>
            <person name="Zhou Q.-M."/>
            <person name="Zhang T."/>
            <person name="Li H."/>
            <person name="Yu Y.-F."/>
            <person name="Zhang X.-L."/>
            <person name="Hao X.-Y."/>
            <person name="Wang M."/>
            <person name="Wang L."/>
            <person name="Wei J.-C."/>
        </authorList>
    </citation>
    <scope>NUCLEOTIDE SEQUENCE [LARGE SCALE GENOMIC DNA]</scope>
    <source>
        <strain evidence="4">Z07020 / HMAS-L-300199</strain>
    </source>
</reference>
<dbReference type="Gene3D" id="3.40.50.300">
    <property type="entry name" value="P-loop containing nucleotide triphosphate hydrolases"/>
    <property type="match status" value="1"/>
</dbReference>
<dbReference type="RefSeq" id="XP_007799686.1">
    <property type="nucleotide sequence ID" value="XM_007801495.1"/>
</dbReference>